<name>A0A3N4I7C4_ASCIM</name>
<evidence type="ECO:0000313" key="2">
    <source>
        <dbReference type="Proteomes" id="UP000275078"/>
    </source>
</evidence>
<dbReference type="EMBL" id="ML119675">
    <property type="protein sequence ID" value="RPA81983.1"/>
    <property type="molecule type" value="Genomic_DNA"/>
</dbReference>
<evidence type="ECO:0000313" key="1">
    <source>
        <dbReference type="EMBL" id="RPA81983.1"/>
    </source>
</evidence>
<organism evidence="1 2">
    <name type="scientific">Ascobolus immersus RN42</name>
    <dbReference type="NCBI Taxonomy" id="1160509"/>
    <lineage>
        <taxon>Eukaryota</taxon>
        <taxon>Fungi</taxon>
        <taxon>Dikarya</taxon>
        <taxon>Ascomycota</taxon>
        <taxon>Pezizomycotina</taxon>
        <taxon>Pezizomycetes</taxon>
        <taxon>Pezizales</taxon>
        <taxon>Ascobolaceae</taxon>
        <taxon>Ascobolus</taxon>
    </lineage>
</organism>
<sequence>MARDGGWLRGRVLVLDHSWIGGIRMKERRLIENVHSEPGDLCFRKMAGLGYDGWVEASGQHQKFSNGIRLGSSFTSLFRPFDEPSRGRSPSPNITKGIYGVNILGCRSGRPEEERWFMSGRRLSALGFVHCSYLLASPVGASCSRRKVHLAFEDEGSCSCLSWDDWRRRERDWIWRIGNVTPDDDCY</sequence>
<proteinExistence type="predicted"/>
<dbReference type="AlphaFoldDB" id="A0A3N4I7C4"/>
<dbReference type="Proteomes" id="UP000275078">
    <property type="component" value="Unassembled WGS sequence"/>
</dbReference>
<keyword evidence="2" id="KW-1185">Reference proteome</keyword>
<protein>
    <submittedName>
        <fullName evidence="1">Uncharacterized protein</fullName>
    </submittedName>
</protein>
<accession>A0A3N4I7C4</accession>
<reference evidence="1 2" key="1">
    <citation type="journal article" date="2018" name="Nat. Ecol. Evol.">
        <title>Pezizomycetes genomes reveal the molecular basis of ectomycorrhizal truffle lifestyle.</title>
        <authorList>
            <person name="Murat C."/>
            <person name="Payen T."/>
            <person name="Noel B."/>
            <person name="Kuo A."/>
            <person name="Morin E."/>
            <person name="Chen J."/>
            <person name="Kohler A."/>
            <person name="Krizsan K."/>
            <person name="Balestrini R."/>
            <person name="Da Silva C."/>
            <person name="Montanini B."/>
            <person name="Hainaut M."/>
            <person name="Levati E."/>
            <person name="Barry K.W."/>
            <person name="Belfiori B."/>
            <person name="Cichocki N."/>
            <person name="Clum A."/>
            <person name="Dockter R.B."/>
            <person name="Fauchery L."/>
            <person name="Guy J."/>
            <person name="Iotti M."/>
            <person name="Le Tacon F."/>
            <person name="Lindquist E.A."/>
            <person name="Lipzen A."/>
            <person name="Malagnac F."/>
            <person name="Mello A."/>
            <person name="Molinier V."/>
            <person name="Miyauchi S."/>
            <person name="Poulain J."/>
            <person name="Riccioni C."/>
            <person name="Rubini A."/>
            <person name="Sitrit Y."/>
            <person name="Splivallo R."/>
            <person name="Traeger S."/>
            <person name="Wang M."/>
            <person name="Zifcakova L."/>
            <person name="Wipf D."/>
            <person name="Zambonelli A."/>
            <person name="Paolocci F."/>
            <person name="Nowrousian M."/>
            <person name="Ottonello S."/>
            <person name="Baldrian P."/>
            <person name="Spatafora J.W."/>
            <person name="Henrissat B."/>
            <person name="Nagy L.G."/>
            <person name="Aury J.M."/>
            <person name="Wincker P."/>
            <person name="Grigoriev I.V."/>
            <person name="Bonfante P."/>
            <person name="Martin F.M."/>
        </authorList>
    </citation>
    <scope>NUCLEOTIDE SEQUENCE [LARGE SCALE GENOMIC DNA]</scope>
    <source>
        <strain evidence="1 2">RN42</strain>
    </source>
</reference>
<gene>
    <name evidence="1" type="ORF">BJ508DRAFT_103136</name>
</gene>